<accession>A0A5C1AMZ6</accession>
<organism evidence="2 3">
    <name type="scientific">Limnoglobus roseus</name>
    <dbReference type="NCBI Taxonomy" id="2598579"/>
    <lineage>
        <taxon>Bacteria</taxon>
        <taxon>Pseudomonadati</taxon>
        <taxon>Planctomycetota</taxon>
        <taxon>Planctomycetia</taxon>
        <taxon>Gemmatales</taxon>
        <taxon>Gemmataceae</taxon>
        <taxon>Limnoglobus</taxon>
    </lineage>
</organism>
<dbReference type="EMBL" id="CP042425">
    <property type="protein sequence ID" value="QEL19945.1"/>
    <property type="molecule type" value="Genomic_DNA"/>
</dbReference>
<feature type="compositionally biased region" description="Low complexity" evidence="1">
    <location>
        <begin position="205"/>
        <end position="224"/>
    </location>
</feature>
<feature type="region of interest" description="Disordered" evidence="1">
    <location>
        <begin position="1"/>
        <end position="250"/>
    </location>
</feature>
<feature type="compositionally biased region" description="Basic and acidic residues" evidence="1">
    <location>
        <begin position="159"/>
        <end position="168"/>
    </location>
</feature>
<feature type="compositionally biased region" description="Basic residues" evidence="1">
    <location>
        <begin position="194"/>
        <end position="204"/>
    </location>
</feature>
<evidence type="ECO:0000313" key="2">
    <source>
        <dbReference type="EMBL" id="QEL19945.1"/>
    </source>
</evidence>
<dbReference type="Proteomes" id="UP000324974">
    <property type="component" value="Chromosome"/>
</dbReference>
<feature type="compositionally biased region" description="Basic residues" evidence="1">
    <location>
        <begin position="20"/>
        <end position="40"/>
    </location>
</feature>
<evidence type="ECO:0000256" key="1">
    <source>
        <dbReference type="SAM" id="MobiDB-lite"/>
    </source>
</evidence>
<feature type="compositionally biased region" description="Basic and acidic residues" evidence="1">
    <location>
        <begin position="89"/>
        <end position="104"/>
    </location>
</feature>
<reference evidence="3" key="1">
    <citation type="submission" date="2019-08" db="EMBL/GenBank/DDBJ databases">
        <title>Limnoglobus roseus gen. nov., sp. nov., a novel freshwater planctomycete with a giant genome from the family Gemmataceae.</title>
        <authorList>
            <person name="Kulichevskaya I.S."/>
            <person name="Naumoff D.G."/>
            <person name="Miroshnikov K."/>
            <person name="Ivanova A."/>
            <person name="Philippov D.A."/>
            <person name="Hakobyan A."/>
            <person name="Rijpstra I.C."/>
            <person name="Sinninghe Damste J.S."/>
            <person name="Liesack W."/>
            <person name="Dedysh S.N."/>
        </authorList>
    </citation>
    <scope>NUCLEOTIDE SEQUENCE [LARGE SCALE GENOMIC DNA]</scope>
    <source>
        <strain evidence="3">PX52</strain>
    </source>
</reference>
<name>A0A5C1AMZ6_9BACT</name>
<sequence length="250" mass="27477">MAKGRPDLALEPHRSPAARPSRRARRHWERHSAVRQRHRVPGQDGHRVGRPARLLREAEQPVATVQPVARAWRVGEGGRRAPRRRHRVAERGQHVRPRERGGRRGEKKARFRRSSGRGVGPQPRRVRHQGACRSGPARPPGGPQVDRRRGGRQPAAAGPDRRRDDRRGAGRQGSDSDANRAAVRRRGATPCIPRRGRTARRRSRTTATCTGSGTSSSGTSGGSSNTVGWQPGSTRRRPTSSASSGSYRSA</sequence>
<gene>
    <name evidence="2" type="ORF">PX52LOC_07028</name>
</gene>
<evidence type="ECO:0000313" key="3">
    <source>
        <dbReference type="Proteomes" id="UP000324974"/>
    </source>
</evidence>
<dbReference type="AlphaFoldDB" id="A0A5C1AMZ6"/>
<dbReference type="KEGG" id="lrs:PX52LOC_07028"/>
<keyword evidence="3" id="KW-1185">Reference proteome</keyword>
<proteinExistence type="predicted"/>
<feature type="compositionally biased region" description="Basic residues" evidence="1">
    <location>
        <begin position="105"/>
        <end position="115"/>
    </location>
</feature>
<feature type="compositionally biased region" description="Low complexity" evidence="1">
    <location>
        <begin position="239"/>
        <end position="250"/>
    </location>
</feature>
<feature type="compositionally biased region" description="Basic and acidic residues" evidence="1">
    <location>
        <begin position="1"/>
        <end position="14"/>
    </location>
</feature>
<protein>
    <submittedName>
        <fullName evidence="2">Uncharacterized protein</fullName>
    </submittedName>
</protein>